<dbReference type="EMBL" id="JADGIZ020000016">
    <property type="protein sequence ID" value="KAL2916513.1"/>
    <property type="molecule type" value="Genomic_DNA"/>
</dbReference>
<name>A0ABR4NAE9_9FUNG</name>
<evidence type="ECO:0000313" key="1">
    <source>
        <dbReference type="EMBL" id="KAL2916513.1"/>
    </source>
</evidence>
<evidence type="ECO:0000313" key="2">
    <source>
        <dbReference type="Proteomes" id="UP001527925"/>
    </source>
</evidence>
<protein>
    <submittedName>
        <fullName evidence="1">Uncharacterized protein</fullName>
    </submittedName>
</protein>
<accession>A0ABR4NAE9</accession>
<dbReference type="Proteomes" id="UP001527925">
    <property type="component" value="Unassembled WGS sequence"/>
</dbReference>
<sequence length="65" mass="7378">MTRVKDIEDQVETICKQLKHFQENGGFTEKDVEKLQEQLHTIDEQWVDGAIHEADGSIAPGQAEL</sequence>
<comment type="caution">
    <text evidence="1">The sequence shown here is derived from an EMBL/GenBank/DDBJ whole genome shotgun (WGS) entry which is preliminary data.</text>
</comment>
<organism evidence="1 2">
    <name type="scientific">Polyrhizophydium stewartii</name>
    <dbReference type="NCBI Taxonomy" id="2732419"/>
    <lineage>
        <taxon>Eukaryota</taxon>
        <taxon>Fungi</taxon>
        <taxon>Fungi incertae sedis</taxon>
        <taxon>Chytridiomycota</taxon>
        <taxon>Chytridiomycota incertae sedis</taxon>
        <taxon>Chytridiomycetes</taxon>
        <taxon>Rhizophydiales</taxon>
        <taxon>Rhizophydiales incertae sedis</taxon>
        <taxon>Polyrhizophydium</taxon>
    </lineage>
</organism>
<reference evidence="1 2" key="1">
    <citation type="submission" date="2023-09" db="EMBL/GenBank/DDBJ databases">
        <title>Pangenome analysis of Batrachochytrium dendrobatidis and related Chytrids.</title>
        <authorList>
            <person name="Yacoub M.N."/>
            <person name="Stajich J.E."/>
            <person name="James T.Y."/>
        </authorList>
    </citation>
    <scope>NUCLEOTIDE SEQUENCE [LARGE SCALE GENOMIC DNA]</scope>
    <source>
        <strain evidence="1 2">JEL0888</strain>
    </source>
</reference>
<keyword evidence="2" id="KW-1185">Reference proteome</keyword>
<proteinExistence type="predicted"/>
<gene>
    <name evidence="1" type="ORF">HK105_203946</name>
</gene>